<dbReference type="PANTHER" id="PTHR30055:SF226">
    <property type="entry name" value="HTH-TYPE TRANSCRIPTIONAL REGULATOR PKSA"/>
    <property type="match status" value="1"/>
</dbReference>
<dbReference type="Gene3D" id="1.10.10.60">
    <property type="entry name" value="Homeodomain-like"/>
    <property type="match status" value="1"/>
</dbReference>
<evidence type="ECO:0000256" key="2">
    <source>
        <dbReference type="PROSITE-ProRule" id="PRU00335"/>
    </source>
</evidence>
<dbReference type="Gene3D" id="1.10.357.10">
    <property type="entry name" value="Tetracycline Repressor, domain 2"/>
    <property type="match status" value="1"/>
</dbReference>
<reference evidence="4" key="2">
    <citation type="journal article" date="2012" name="PLoS ONE">
        <title>A Deeply Branching Thermophilic Bacterium with an Ancient Acetyl-CoA Pathway Dominates a Subsurface Ecosystem.</title>
        <authorList>
            <person name="Takami H."/>
            <person name="Noguchi H."/>
            <person name="Takaki Y."/>
            <person name="Uchiyama I."/>
            <person name="Toyoda A."/>
            <person name="Nishi S."/>
            <person name="Chee G.-J."/>
            <person name="Arai W."/>
            <person name="Nunoura T."/>
            <person name="Itoh T."/>
            <person name="Hattori M."/>
            <person name="Takai K."/>
        </authorList>
    </citation>
    <scope>NUCLEOTIDE SEQUENCE</scope>
</reference>
<dbReference type="InterPro" id="IPR036271">
    <property type="entry name" value="Tet_transcr_reg_TetR-rel_C_sf"/>
</dbReference>
<gene>
    <name evidence="4" type="ORF">HGMM_F12C05C03</name>
</gene>
<evidence type="ECO:0000256" key="1">
    <source>
        <dbReference type="ARBA" id="ARBA00023125"/>
    </source>
</evidence>
<reference evidence="4" key="1">
    <citation type="journal article" date="2005" name="Environ. Microbiol.">
        <title>Genetic and functional properties of uncultivated thermophilic crenarchaeotes from a subsurface gold mine as revealed by analysis of genome fragments.</title>
        <authorList>
            <person name="Nunoura T."/>
            <person name="Hirayama H."/>
            <person name="Takami H."/>
            <person name="Oida H."/>
            <person name="Nishi S."/>
            <person name="Shimamura S."/>
            <person name="Suzuki Y."/>
            <person name="Inagaki F."/>
            <person name="Takai K."/>
            <person name="Nealson K.H."/>
            <person name="Horikoshi K."/>
        </authorList>
    </citation>
    <scope>NUCLEOTIDE SEQUENCE</scope>
</reference>
<dbReference type="SUPFAM" id="SSF46689">
    <property type="entry name" value="Homeodomain-like"/>
    <property type="match status" value="1"/>
</dbReference>
<dbReference type="GO" id="GO:0000976">
    <property type="term" value="F:transcription cis-regulatory region binding"/>
    <property type="evidence" value="ECO:0007669"/>
    <property type="project" value="TreeGrafter"/>
</dbReference>
<protein>
    <submittedName>
        <fullName evidence="4">Transcriptional regulator</fullName>
    </submittedName>
</protein>
<dbReference type="GO" id="GO:0003700">
    <property type="term" value="F:DNA-binding transcription factor activity"/>
    <property type="evidence" value="ECO:0007669"/>
    <property type="project" value="TreeGrafter"/>
</dbReference>
<dbReference type="Pfam" id="PF00440">
    <property type="entry name" value="TetR_N"/>
    <property type="match status" value="1"/>
</dbReference>
<name>H5SCY4_9BACT</name>
<dbReference type="InterPro" id="IPR009057">
    <property type="entry name" value="Homeodomain-like_sf"/>
</dbReference>
<dbReference type="InterPro" id="IPR050109">
    <property type="entry name" value="HTH-type_TetR-like_transc_reg"/>
</dbReference>
<dbReference type="Pfam" id="PF09209">
    <property type="entry name" value="CecR_C"/>
    <property type="match status" value="1"/>
</dbReference>
<dbReference type="PRINTS" id="PR00455">
    <property type="entry name" value="HTHTETR"/>
</dbReference>
<evidence type="ECO:0000313" key="4">
    <source>
        <dbReference type="EMBL" id="BAL54020.1"/>
    </source>
</evidence>
<feature type="DNA-binding region" description="H-T-H motif" evidence="2">
    <location>
        <begin position="30"/>
        <end position="49"/>
    </location>
</feature>
<dbReference type="PANTHER" id="PTHR30055">
    <property type="entry name" value="HTH-TYPE TRANSCRIPTIONAL REGULATOR RUTR"/>
    <property type="match status" value="1"/>
</dbReference>
<feature type="domain" description="HTH tetR-type" evidence="3">
    <location>
        <begin position="7"/>
        <end position="67"/>
    </location>
</feature>
<accession>H5SCY4</accession>
<dbReference type="InterPro" id="IPR015292">
    <property type="entry name" value="Tscrpt_reg_YbiH_C"/>
</dbReference>
<dbReference type="AlphaFoldDB" id="H5SCY4"/>
<dbReference type="InterPro" id="IPR001647">
    <property type="entry name" value="HTH_TetR"/>
</dbReference>
<dbReference type="PROSITE" id="PS50977">
    <property type="entry name" value="HTH_TETR_2"/>
    <property type="match status" value="1"/>
</dbReference>
<proteinExistence type="predicted"/>
<sequence>MHIITRKSPREHILETAGKLFAERGYEAVSVREICRRARVNISAVNYYFRDKQNLYLEAVRTAARQRSHAVPLVTWSERDPPATKLCHFIHNMLLRVVLDRTPDWHAQLIVSEIVRPTRVCRRFVREFIRPNFELLLEILRELVGRRCSSQQLHRLAFSIVGQCMYYRMCRSVIRSLLGKASRPLLDIKTLARHITEFSLAGISKTVPSTRRQPLAMPALLPRRSNYALDSVPDANRRPR</sequence>
<evidence type="ECO:0000259" key="3">
    <source>
        <dbReference type="PROSITE" id="PS50977"/>
    </source>
</evidence>
<organism evidence="4">
    <name type="scientific">uncultured Planctomycetota bacterium</name>
    <dbReference type="NCBI Taxonomy" id="120965"/>
    <lineage>
        <taxon>Bacteria</taxon>
        <taxon>Pseudomonadati</taxon>
        <taxon>Planctomycetota</taxon>
        <taxon>environmental samples</taxon>
    </lineage>
</organism>
<keyword evidence="1 2" id="KW-0238">DNA-binding</keyword>
<dbReference type="EMBL" id="AP011676">
    <property type="protein sequence ID" value="BAL54020.1"/>
    <property type="molecule type" value="Genomic_DNA"/>
</dbReference>
<dbReference type="SUPFAM" id="SSF48498">
    <property type="entry name" value="Tetracyclin repressor-like, C-terminal domain"/>
    <property type="match status" value="1"/>
</dbReference>